<sequence>MVSSGGLPGQPAFYVHLRASSNAGGDNFSYRMGKAIGETLGDETVDDVVEDVEEEDRRLVCLASSRKQAWLQYKAFPE</sequence>
<dbReference type="Proteomes" id="UP000654370">
    <property type="component" value="Unassembled WGS sequence"/>
</dbReference>
<organism evidence="1 2">
    <name type="scientific">Mortierella isabellina</name>
    <name type="common">Filamentous fungus</name>
    <name type="synonym">Umbelopsis isabellina</name>
    <dbReference type="NCBI Taxonomy" id="91625"/>
    <lineage>
        <taxon>Eukaryota</taxon>
        <taxon>Fungi</taxon>
        <taxon>Fungi incertae sedis</taxon>
        <taxon>Mucoromycota</taxon>
        <taxon>Mucoromycotina</taxon>
        <taxon>Umbelopsidomycetes</taxon>
        <taxon>Umbelopsidales</taxon>
        <taxon>Umbelopsidaceae</taxon>
        <taxon>Umbelopsis</taxon>
    </lineage>
</organism>
<evidence type="ECO:0000313" key="2">
    <source>
        <dbReference type="Proteomes" id="UP000654370"/>
    </source>
</evidence>
<dbReference type="AlphaFoldDB" id="A0A8H7PNF0"/>
<proteinExistence type="predicted"/>
<dbReference type="EMBL" id="JAEPQZ010000009">
    <property type="protein sequence ID" value="KAG2177028.1"/>
    <property type="molecule type" value="Genomic_DNA"/>
</dbReference>
<comment type="caution">
    <text evidence="1">The sequence shown here is derived from an EMBL/GenBank/DDBJ whole genome shotgun (WGS) entry which is preliminary data.</text>
</comment>
<gene>
    <name evidence="1" type="ORF">INT43_007682</name>
</gene>
<name>A0A8H7PNF0_MORIS</name>
<keyword evidence="2" id="KW-1185">Reference proteome</keyword>
<accession>A0A8H7PNF0</accession>
<protein>
    <submittedName>
        <fullName evidence="1">Uncharacterized protein</fullName>
    </submittedName>
</protein>
<reference evidence="1" key="1">
    <citation type="submission" date="2020-12" db="EMBL/GenBank/DDBJ databases">
        <title>Metabolic potential, ecology and presence of endohyphal bacteria is reflected in genomic diversity of Mucoromycotina.</title>
        <authorList>
            <person name="Muszewska A."/>
            <person name="Okrasinska A."/>
            <person name="Steczkiewicz K."/>
            <person name="Drgas O."/>
            <person name="Orlowska M."/>
            <person name="Perlinska-Lenart U."/>
            <person name="Aleksandrzak-Piekarczyk T."/>
            <person name="Szatraj K."/>
            <person name="Zielenkiewicz U."/>
            <person name="Pilsyk S."/>
            <person name="Malc E."/>
            <person name="Mieczkowski P."/>
            <person name="Kruszewska J.S."/>
            <person name="Biernat P."/>
            <person name="Pawlowska J."/>
        </authorList>
    </citation>
    <scope>NUCLEOTIDE SEQUENCE</scope>
    <source>
        <strain evidence="1">WA0000067209</strain>
    </source>
</reference>
<evidence type="ECO:0000313" key="1">
    <source>
        <dbReference type="EMBL" id="KAG2177028.1"/>
    </source>
</evidence>